<evidence type="ECO:0000256" key="4">
    <source>
        <dbReference type="ARBA" id="ARBA00022679"/>
    </source>
</evidence>
<dbReference type="EC" id="2.1.1.199" evidence="6"/>
<gene>
    <name evidence="7" type="primary">mraW</name>
    <name evidence="6" type="synonym">rsmH</name>
    <name evidence="7" type="ORF">LPTSP4_06610</name>
</gene>
<dbReference type="CDD" id="cd02440">
    <property type="entry name" value="AdoMet_MTases"/>
    <property type="match status" value="1"/>
</dbReference>
<sequence>MIVSPHIPVLPSEVIQLAKIGNPTWILDATAGEGGHSSLLLDTFPEANLVMVDRDAVMLERAKKTMEGRGKVFPIRSNFSEIDRECLEEIGCPGLDFVLIDLGVSLYHFLHSGRGFTLKQEEPLDMRLEPQIGNRTAADIVNFSSVLELKRIFQEYGEERWALRIANQIIETRKKKKFTQNQEIVKLVESSIPRKFWPKDTHPATRIFQALRIEVNQELEHAEKGIRNLSGLLQENGIMACISFHSLEDRIVKWTFRDLQASGSFTVLTKKPLIPTDAEIRQNRASRSAKLRGIQKNVPIMCEDEES</sequence>
<comment type="caution">
    <text evidence="7">The sequence shown here is derived from an EMBL/GenBank/DDBJ whole genome shotgun (WGS) entry which is preliminary data.</text>
</comment>
<evidence type="ECO:0000256" key="6">
    <source>
        <dbReference type="HAMAP-Rule" id="MF_01007"/>
    </source>
</evidence>
<dbReference type="InterPro" id="IPR029063">
    <property type="entry name" value="SAM-dependent_MTases_sf"/>
</dbReference>
<dbReference type="Pfam" id="PF01795">
    <property type="entry name" value="Methyltransf_5"/>
    <property type="match status" value="1"/>
</dbReference>
<dbReference type="SUPFAM" id="SSF81799">
    <property type="entry name" value="Putative methyltransferase TM0872, insert domain"/>
    <property type="match status" value="1"/>
</dbReference>
<evidence type="ECO:0000256" key="3">
    <source>
        <dbReference type="ARBA" id="ARBA00022603"/>
    </source>
</evidence>
<accession>A0A2P2DWZ2</accession>
<evidence type="ECO:0000256" key="5">
    <source>
        <dbReference type="ARBA" id="ARBA00022691"/>
    </source>
</evidence>
<keyword evidence="3 6" id="KW-0489">Methyltransferase</keyword>
<name>A0A2P2DWZ2_9LEPT</name>
<feature type="binding site" evidence="6">
    <location>
        <position position="79"/>
    </location>
    <ligand>
        <name>S-adenosyl-L-methionine</name>
        <dbReference type="ChEBI" id="CHEBI:59789"/>
    </ligand>
</feature>
<dbReference type="PANTHER" id="PTHR11265:SF0">
    <property type="entry name" value="12S RRNA N4-METHYLCYTIDINE METHYLTRANSFERASE"/>
    <property type="match status" value="1"/>
</dbReference>
<reference evidence="7 8" key="1">
    <citation type="submission" date="2018-02" db="EMBL/GenBank/DDBJ databases">
        <title>Novel Leptospira species isolated from soil and water in Japan.</title>
        <authorList>
            <person name="Nakao R."/>
            <person name="Masuzawa T."/>
        </authorList>
    </citation>
    <scope>NUCLEOTIDE SEQUENCE [LARGE SCALE GENOMIC DNA]</scope>
    <source>
        <strain evidence="7 8">YH101</strain>
    </source>
</reference>
<keyword evidence="6" id="KW-0963">Cytoplasm</keyword>
<dbReference type="PIRSF" id="PIRSF004486">
    <property type="entry name" value="MraW"/>
    <property type="match status" value="1"/>
</dbReference>
<evidence type="ECO:0000256" key="2">
    <source>
        <dbReference type="ARBA" id="ARBA00022552"/>
    </source>
</evidence>
<evidence type="ECO:0000313" key="8">
    <source>
        <dbReference type="Proteomes" id="UP000245133"/>
    </source>
</evidence>
<keyword evidence="4 6" id="KW-0808">Transferase</keyword>
<protein>
    <recommendedName>
        <fullName evidence="6">Ribosomal RNA small subunit methyltransferase H</fullName>
        <ecNumber evidence="6">2.1.1.199</ecNumber>
    </recommendedName>
    <alternativeName>
        <fullName evidence="6">16S rRNA m(4)C1402 methyltransferase</fullName>
    </alternativeName>
    <alternativeName>
        <fullName evidence="6">rRNA (cytosine-N(4)-)-methyltransferase RsmH</fullName>
    </alternativeName>
</protein>
<dbReference type="RefSeq" id="WP_108973670.1">
    <property type="nucleotide sequence ID" value="NZ_BFBB01000002.1"/>
</dbReference>
<comment type="catalytic activity">
    <reaction evidence="6">
        <text>cytidine(1402) in 16S rRNA + S-adenosyl-L-methionine = N(4)-methylcytidine(1402) in 16S rRNA + S-adenosyl-L-homocysteine + H(+)</text>
        <dbReference type="Rhea" id="RHEA:42928"/>
        <dbReference type="Rhea" id="RHEA-COMP:10286"/>
        <dbReference type="Rhea" id="RHEA-COMP:10287"/>
        <dbReference type="ChEBI" id="CHEBI:15378"/>
        <dbReference type="ChEBI" id="CHEBI:57856"/>
        <dbReference type="ChEBI" id="CHEBI:59789"/>
        <dbReference type="ChEBI" id="CHEBI:74506"/>
        <dbReference type="ChEBI" id="CHEBI:82748"/>
        <dbReference type="EC" id="2.1.1.199"/>
    </reaction>
</comment>
<dbReference type="InterPro" id="IPR023397">
    <property type="entry name" value="SAM-dep_MeTrfase_MraW_recog"/>
</dbReference>
<dbReference type="OrthoDB" id="9806637at2"/>
<organism evidence="7 8">
    <name type="scientific">Leptospira ryugenii</name>
    <dbReference type="NCBI Taxonomy" id="1917863"/>
    <lineage>
        <taxon>Bacteria</taxon>
        <taxon>Pseudomonadati</taxon>
        <taxon>Spirochaetota</taxon>
        <taxon>Spirochaetia</taxon>
        <taxon>Leptospirales</taxon>
        <taxon>Leptospiraceae</taxon>
        <taxon>Leptospira</taxon>
    </lineage>
</organism>
<dbReference type="GO" id="GO:0070475">
    <property type="term" value="P:rRNA base methylation"/>
    <property type="evidence" value="ECO:0007669"/>
    <property type="project" value="UniProtKB-UniRule"/>
</dbReference>
<dbReference type="GO" id="GO:0071424">
    <property type="term" value="F:rRNA (cytosine-N4-)-methyltransferase activity"/>
    <property type="evidence" value="ECO:0007669"/>
    <property type="project" value="UniProtKB-UniRule"/>
</dbReference>
<dbReference type="AlphaFoldDB" id="A0A2P2DWZ2"/>
<comment type="function">
    <text evidence="6">Specifically methylates the N4 position of cytidine in position 1402 (C1402) of 16S rRNA.</text>
</comment>
<feature type="binding site" evidence="6">
    <location>
        <position position="53"/>
    </location>
    <ligand>
        <name>S-adenosyl-L-methionine</name>
        <dbReference type="ChEBI" id="CHEBI:59789"/>
    </ligand>
</feature>
<dbReference type="Gene3D" id="3.40.50.150">
    <property type="entry name" value="Vaccinia Virus protein VP39"/>
    <property type="match status" value="1"/>
</dbReference>
<evidence type="ECO:0000256" key="1">
    <source>
        <dbReference type="ARBA" id="ARBA00010396"/>
    </source>
</evidence>
<comment type="similarity">
    <text evidence="1 6">Belongs to the methyltransferase superfamily. RsmH family.</text>
</comment>
<keyword evidence="2 6" id="KW-0698">rRNA processing</keyword>
<feature type="binding site" evidence="6">
    <location>
        <position position="108"/>
    </location>
    <ligand>
        <name>S-adenosyl-L-methionine</name>
        <dbReference type="ChEBI" id="CHEBI:59789"/>
    </ligand>
</feature>
<dbReference type="InterPro" id="IPR002903">
    <property type="entry name" value="RsmH"/>
</dbReference>
<proteinExistence type="inferred from homology"/>
<keyword evidence="5 6" id="KW-0949">S-adenosyl-L-methionine</keyword>
<dbReference type="GO" id="GO:0005737">
    <property type="term" value="C:cytoplasm"/>
    <property type="evidence" value="ECO:0007669"/>
    <property type="project" value="UniProtKB-SubCell"/>
</dbReference>
<feature type="binding site" evidence="6">
    <location>
        <begin position="34"/>
        <end position="36"/>
    </location>
    <ligand>
        <name>S-adenosyl-L-methionine</name>
        <dbReference type="ChEBI" id="CHEBI:59789"/>
    </ligand>
</feature>
<dbReference type="Gene3D" id="1.10.150.170">
    <property type="entry name" value="Putative methyltransferase TM0872, insert domain"/>
    <property type="match status" value="1"/>
</dbReference>
<dbReference type="Proteomes" id="UP000245133">
    <property type="component" value="Unassembled WGS sequence"/>
</dbReference>
<keyword evidence="8" id="KW-1185">Reference proteome</keyword>
<evidence type="ECO:0000313" key="7">
    <source>
        <dbReference type="EMBL" id="GBF49151.1"/>
    </source>
</evidence>
<dbReference type="EMBL" id="BFBB01000002">
    <property type="protein sequence ID" value="GBF49151.1"/>
    <property type="molecule type" value="Genomic_DNA"/>
</dbReference>
<feature type="binding site" evidence="6">
    <location>
        <position position="101"/>
    </location>
    <ligand>
        <name>S-adenosyl-L-methionine</name>
        <dbReference type="ChEBI" id="CHEBI:59789"/>
    </ligand>
</feature>
<dbReference type="HAMAP" id="MF_01007">
    <property type="entry name" value="16SrRNA_methyltr_H"/>
    <property type="match status" value="1"/>
</dbReference>
<dbReference type="PANTHER" id="PTHR11265">
    <property type="entry name" value="S-ADENOSYL-METHYLTRANSFERASE MRAW"/>
    <property type="match status" value="1"/>
</dbReference>
<dbReference type="SUPFAM" id="SSF53335">
    <property type="entry name" value="S-adenosyl-L-methionine-dependent methyltransferases"/>
    <property type="match status" value="1"/>
</dbReference>
<dbReference type="NCBIfam" id="TIGR00006">
    <property type="entry name" value="16S rRNA (cytosine(1402)-N(4))-methyltransferase RsmH"/>
    <property type="match status" value="1"/>
</dbReference>
<comment type="subcellular location">
    <subcellularLocation>
        <location evidence="6">Cytoplasm</location>
    </subcellularLocation>
</comment>